<name>A0A8T0E2X5_ARGBR</name>
<feature type="transmembrane region" description="Helical" evidence="12">
    <location>
        <begin position="188"/>
        <end position="207"/>
    </location>
</feature>
<keyword evidence="4" id="KW-1003">Cell membrane</keyword>
<dbReference type="EMBL" id="JABXBU010002231">
    <property type="protein sequence ID" value="KAF8763790.1"/>
    <property type="molecule type" value="Genomic_DNA"/>
</dbReference>
<dbReference type="PROSITE" id="PS50283">
    <property type="entry name" value="NA_SOLUT_SYMP_3"/>
    <property type="match status" value="1"/>
</dbReference>
<protein>
    <submittedName>
        <fullName evidence="14">Sodium-dependent multivitamin transporter like protein</fullName>
    </submittedName>
</protein>
<proteinExistence type="inferred from homology"/>
<keyword evidence="9 12" id="KW-0472">Membrane</keyword>
<feature type="transmembrane region" description="Helical" evidence="12">
    <location>
        <begin position="363"/>
        <end position="382"/>
    </location>
</feature>
<feature type="signal peptide" evidence="13">
    <location>
        <begin position="1"/>
        <end position="19"/>
    </location>
</feature>
<dbReference type="GO" id="GO:0015293">
    <property type="term" value="F:symporter activity"/>
    <property type="evidence" value="ECO:0007669"/>
    <property type="project" value="TreeGrafter"/>
</dbReference>
<evidence type="ECO:0000256" key="4">
    <source>
        <dbReference type="ARBA" id="ARBA00022475"/>
    </source>
</evidence>
<comment type="subcellular location">
    <subcellularLocation>
        <location evidence="1">Cell membrane</location>
        <topology evidence="1">Multi-pass membrane protein</topology>
    </subcellularLocation>
</comment>
<feature type="transmembrane region" description="Helical" evidence="12">
    <location>
        <begin position="133"/>
        <end position="154"/>
    </location>
</feature>
<evidence type="ECO:0000313" key="14">
    <source>
        <dbReference type="EMBL" id="KAF8763790.1"/>
    </source>
</evidence>
<keyword evidence="3" id="KW-0813">Transport</keyword>
<evidence type="ECO:0000256" key="7">
    <source>
        <dbReference type="ARBA" id="ARBA00023053"/>
    </source>
</evidence>
<dbReference type="Proteomes" id="UP000807504">
    <property type="component" value="Unassembled WGS sequence"/>
</dbReference>
<dbReference type="CDD" id="cd11492">
    <property type="entry name" value="SLC5sbd_NIS-SMVT"/>
    <property type="match status" value="1"/>
</dbReference>
<evidence type="ECO:0000256" key="12">
    <source>
        <dbReference type="SAM" id="Phobius"/>
    </source>
</evidence>
<feature type="transmembrane region" description="Helical" evidence="12">
    <location>
        <begin position="35"/>
        <end position="57"/>
    </location>
</feature>
<feature type="transmembrane region" description="Helical" evidence="12">
    <location>
        <begin position="78"/>
        <end position="99"/>
    </location>
</feature>
<dbReference type="InterPro" id="IPR051163">
    <property type="entry name" value="Sodium:Solute_Symporter_SSF"/>
</dbReference>
<dbReference type="PANTHER" id="PTHR42985">
    <property type="entry name" value="SODIUM-COUPLED MONOCARBOXYLATE TRANSPORTER"/>
    <property type="match status" value="1"/>
</dbReference>
<keyword evidence="10" id="KW-0739">Sodium transport</keyword>
<feature type="transmembrane region" description="Helical" evidence="12">
    <location>
        <begin position="228"/>
        <end position="252"/>
    </location>
</feature>
<dbReference type="PANTHER" id="PTHR42985:SF40">
    <property type="entry name" value="LD47995P-RELATED"/>
    <property type="match status" value="1"/>
</dbReference>
<evidence type="ECO:0000313" key="15">
    <source>
        <dbReference type="Proteomes" id="UP000807504"/>
    </source>
</evidence>
<keyword evidence="5 12" id="KW-0812">Transmembrane</keyword>
<evidence type="ECO:0000256" key="13">
    <source>
        <dbReference type="SAM" id="SignalP"/>
    </source>
</evidence>
<evidence type="ECO:0000256" key="10">
    <source>
        <dbReference type="ARBA" id="ARBA00023201"/>
    </source>
</evidence>
<accession>A0A8T0E2X5</accession>
<dbReference type="InterPro" id="IPR038377">
    <property type="entry name" value="Na/Glc_symporter_sf"/>
</dbReference>
<evidence type="ECO:0000256" key="8">
    <source>
        <dbReference type="ARBA" id="ARBA00023065"/>
    </source>
</evidence>
<reference evidence="14" key="1">
    <citation type="journal article" date="2020" name="bioRxiv">
        <title>Chromosome-level reference genome of the European wasp spider Argiope bruennichi: a resource for studies on range expansion and evolutionary adaptation.</title>
        <authorList>
            <person name="Sheffer M.M."/>
            <person name="Hoppe A."/>
            <person name="Krehenwinkel H."/>
            <person name="Uhl G."/>
            <person name="Kuss A.W."/>
            <person name="Jensen L."/>
            <person name="Jensen C."/>
            <person name="Gillespie R.G."/>
            <person name="Hoff K.J."/>
            <person name="Prost S."/>
        </authorList>
    </citation>
    <scope>NUCLEOTIDE SEQUENCE</scope>
</reference>
<dbReference type="GO" id="GO:0005886">
    <property type="term" value="C:plasma membrane"/>
    <property type="evidence" value="ECO:0007669"/>
    <property type="project" value="UniProtKB-SubCell"/>
</dbReference>
<gene>
    <name evidence="14" type="ORF">HNY73_021931</name>
</gene>
<reference evidence="14" key="2">
    <citation type="submission" date="2020-06" db="EMBL/GenBank/DDBJ databases">
        <authorList>
            <person name="Sheffer M."/>
        </authorList>
    </citation>
    <scope>NUCLEOTIDE SEQUENCE</scope>
</reference>
<comment type="similarity">
    <text evidence="2 11">Belongs to the sodium:solute symporter (SSF) (TC 2.A.21) family.</text>
</comment>
<dbReference type="Gene3D" id="1.20.1730.10">
    <property type="entry name" value="Sodium/glucose cotransporter"/>
    <property type="match status" value="1"/>
</dbReference>
<keyword evidence="15" id="KW-1185">Reference proteome</keyword>
<keyword evidence="13" id="KW-0732">Signal</keyword>
<keyword evidence="7" id="KW-0915">Sodium</keyword>
<feature type="transmembrane region" description="Helical" evidence="12">
    <location>
        <begin position="334"/>
        <end position="357"/>
    </location>
</feature>
<feature type="transmembrane region" description="Helical" evidence="12">
    <location>
        <begin position="394"/>
        <end position="413"/>
    </location>
</feature>
<evidence type="ECO:0000256" key="9">
    <source>
        <dbReference type="ARBA" id="ARBA00023136"/>
    </source>
</evidence>
<dbReference type="Pfam" id="PF00474">
    <property type="entry name" value="SSF"/>
    <property type="match status" value="1"/>
</dbReference>
<keyword evidence="8" id="KW-0406">Ion transport</keyword>
<dbReference type="GO" id="GO:0006814">
    <property type="term" value="P:sodium ion transport"/>
    <property type="evidence" value="ECO:0007669"/>
    <property type="project" value="UniProtKB-KW"/>
</dbReference>
<evidence type="ECO:0000256" key="11">
    <source>
        <dbReference type="RuleBase" id="RU362091"/>
    </source>
</evidence>
<dbReference type="NCBIfam" id="TIGR00813">
    <property type="entry name" value="sss"/>
    <property type="match status" value="1"/>
</dbReference>
<organism evidence="14 15">
    <name type="scientific">Argiope bruennichi</name>
    <name type="common">Wasp spider</name>
    <name type="synonym">Aranea bruennichi</name>
    <dbReference type="NCBI Taxonomy" id="94029"/>
    <lineage>
        <taxon>Eukaryota</taxon>
        <taxon>Metazoa</taxon>
        <taxon>Ecdysozoa</taxon>
        <taxon>Arthropoda</taxon>
        <taxon>Chelicerata</taxon>
        <taxon>Arachnida</taxon>
        <taxon>Araneae</taxon>
        <taxon>Araneomorphae</taxon>
        <taxon>Entelegynae</taxon>
        <taxon>Araneoidea</taxon>
        <taxon>Araneidae</taxon>
        <taxon>Argiope</taxon>
    </lineage>
</organism>
<feature type="transmembrane region" description="Helical" evidence="12">
    <location>
        <begin position="105"/>
        <end position="126"/>
    </location>
</feature>
<feature type="chain" id="PRO_5035763390" evidence="13">
    <location>
        <begin position="20"/>
        <end position="550"/>
    </location>
</feature>
<dbReference type="AlphaFoldDB" id="A0A8T0E2X5"/>
<feature type="transmembrane region" description="Helical" evidence="12">
    <location>
        <begin position="470"/>
        <end position="492"/>
    </location>
</feature>
<evidence type="ECO:0000256" key="6">
    <source>
        <dbReference type="ARBA" id="ARBA00022989"/>
    </source>
</evidence>
<keyword evidence="6 12" id="KW-1133">Transmembrane helix</keyword>
<dbReference type="InterPro" id="IPR001734">
    <property type="entry name" value="Na/solute_symporter"/>
</dbReference>
<evidence type="ECO:0000256" key="1">
    <source>
        <dbReference type="ARBA" id="ARBA00004651"/>
    </source>
</evidence>
<evidence type="ECO:0000256" key="2">
    <source>
        <dbReference type="ARBA" id="ARBA00006434"/>
    </source>
</evidence>
<comment type="caution">
    <text evidence="14">The sequence shown here is derived from an EMBL/GenBank/DDBJ whole genome shotgun (WGS) entry which is preliminary data.</text>
</comment>
<sequence>MGIWPVAFSLMATCLSSVAVLGVPAETYLYGTQILMSMVGIPIGGFIAVYGFLPVFYDMKVSTAYEYLEKRFGKTTRTVAAVLFTLQMVLYMGVVLYAPSLALNAVTGLSTWASILSIAAVCIFYSSQGGLKAILWTTVFQALLMYTAMIAVIVKISMMKGFNETFNISKRGGRLIFFDLTGDLTKRYTFWNAVANGIIFYLCTFGTNQTQIQRFLSVGNLQKAQMALFVSIPLIVLFCIFTTWDGLAVFALFQDCDPMKDESVKLGSADQILPFAILKMFGNIPGLTGLCIAGVFSASLGTLSSAVNSLAGVTVQDFIKPYCSCKISDIWMTFVAKLLAAGYIGLTLLVTLIVSNFRGVIEAANVIIGMVGGPILGVYSLGMFSTTANEPGTLFGLLTGFVVYLWMGFGSYVTKAKVPTLVRSISGCPRNYSMEYFKANVLLTTADNITQILPDTAEEKYIFPVYKWSYMWLTFFATIIVLIVGYIASYILSCWIDVPDVKPENVSPFFRRIYFKTSSNTERAKIASGEVELNEKAGNINPSYVVTDDT</sequence>
<evidence type="ECO:0000256" key="5">
    <source>
        <dbReference type="ARBA" id="ARBA00022692"/>
    </source>
</evidence>
<evidence type="ECO:0000256" key="3">
    <source>
        <dbReference type="ARBA" id="ARBA00022448"/>
    </source>
</evidence>